<keyword evidence="5" id="KW-0486">Methionine biosynthesis</keyword>
<dbReference type="SUPFAM" id="SSF53167">
    <property type="entry name" value="Purine and uridine phosphorylases"/>
    <property type="match status" value="1"/>
</dbReference>
<dbReference type="Proteomes" id="UP000823637">
    <property type="component" value="Unassembled WGS sequence"/>
</dbReference>
<dbReference type="Pfam" id="PF01048">
    <property type="entry name" value="PNP_UDP_1"/>
    <property type="match status" value="1"/>
</dbReference>
<reference evidence="7" key="1">
    <citation type="submission" date="2020-10" db="EMBL/GenBank/DDBJ databases">
        <authorList>
            <person name="Gilroy R."/>
        </authorList>
    </citation>
    <scope>NUCLEOTIDE SEQUENCE</scope>
    <source>
        <strain evidence="7">D3-1215</strain>
    </source>
</reference>
<dbReference type="GO" id="GO:0019509">
    <property type="term" value="P:L-methionine salvage from methylthioadenosine"/>
    <property type="evidence" value="ECO:0007669"/>
    <property type="project" value="InterPro"/>
</dbReference>
<keyword evidence="7" id="KW-0326">Glycosidase</keyword>
<dbReference type="Gene3D" id="3.40.50.1580">
    <property type="entry name" value="Nucleoside phosphorylase domain"/>
    <property type="match status" value="1"/>
</dbReference>
<evidence type="ECO:0000313" key="8">
    <source>
        <dbReference type="Proteomes" id="UP000823637"/>
    </source>
</evidence>
<reference evidence="7" key="2">
    <citation type="journal article" date="2021" name="PeerJ">
        <title>Extensive microbial diversity within the chicken gut microbiome revealed by metagenomics and culture.</title>
        <authorList>
            <person name="Gilroy R."/>
            <person name="Ravi A."/>
            <person name="Getino M."/>
            <person name="Pursley I."/>
            <person name="Horton D.L."/>
            <person name="Alikhan N.F."/>
            <person name="Baker D."/>
            <person name="Gharbi K."/>
            <person name="Hall N."/>
            <person name="Watson M."/>
            <person name="Adriaenssens E.M."/>
            <person name="Foster-Nyarko E."/>
            <person name="Jarju S."/>
            <person name="Secka A."/>
            <person name="Antonio M."/>
            <person name="Oren A."/>
            <person name="Chaudhuri R.R."/>
            <person name="La Ragione R."/>
            <person name="Hildebrand F."/>
            <person name="Pallen M.J."/>
        </authorList>
    </citation>
    <scope>NUCLEOTIDE SEQUENCE</scope>
    <source>
        <strain evidence="7">D3-1215</strain>
    </source>
</reference>
<dbReference type="GO" id="GO:0008930">
    <property type="term" value="F:methylthioadenosine nucleosidase activity"/>
    <property type="evidence" value="ECO:0007669"/>
    <property type="project" value="InterPro"/>
</dbReference>
<dbReference type="InterPro" id="IPR010049">
    <property type="entry name" value="MTA_SAH_Nsdase"/>
</dbReference>
<evidence type="ECO:0000256" key="3">
    <source>
        <dbReference type="ARBA" id="ARBA00022605"/>
    </source>
</evidence>
<evidence type="ECO:0000256" key="4">
    <source>
        <dbReference type="ARBA" id="ARBA00022801"/>
    </source>
</evidence>
<dbReference type="NCBIfam" id="NF004079">
    <property type="entry name" value="PRK05584.1"/>
    <property type="match status" value="1"/>
</dbReference>
<dbReference type="InterPro" id="IPR000845">
    <property type="entry name" value="Nucleoside_phosphorylase_d"/>
</dbReference>
<organism evidence="7 8">
    <name type="scientific">Candidatus Enterocola intestinipullorum</name>
    <dbReference type="NCBI Taxonomy" id="2840783"/>
    <lineage>
        <taxon>Bacteria</taxon>
        <taxon>Pseudomonadati</taxon>
        <taxon>Bacteroidota</taxon>
        <taxon>Bacteroidia</taxon>
        <taxon>Bacteroidales</taxon>
        <taxon>Candidatus Enterocola</taxon>
    </lineage>
</organism>
<evidence type="ECO:0000256" key="5">
    <source>
        <dbReference type="ARBA" id="ARBA00023167"/>
    </source>
</evidence>
<keyword evidence="4 7" id="KW-0378">Hydrolase</keyword>
<dbReference type="AlphaFoldDB" id="A0A9D9EG14"/>
<feature type="domain" description="Nucleoside phosphorylase" evidence="6">
    <location>
        <begin position="4"/>
        <end position="226"/>
    </location>
</feature>
<evidence type="ECO:0000259" key="6">
    <source>
        <dbReference type="Pfam" id="PF01048"/>
    </source>
</evidence>
<protein>
    <recommendedName>
        <fullName evidence="2">adenosylhomocysteine nucleosidase</fullName>
        <ecNumber evidence="2">3.2.2.9</ecNumber>
    </recommendedName>
</protein>
<accession>A0A9D9EG14</accession>
<name>A0A9D9EG14_9BACT</name>
<dbReference type="CDD" id="cd09008">
    <property type="entry name" value="MTAN"/>
    <property type="match status" value="1"/>
</dbReference>
<dbReference type="PANTHER" id="PTHR46832:SF1">
    <property type="entry name" value="5'-METHYLTHIOADENOSINE_S-ADENOSYLHOMOCYSTEINE NUCLEOSIDASE"/>
    <property type="match status" value="1"/>
</dbReference>
<dbReference type="GO" id="GO:0005829">
    <property type="term" value="C:cytosol"/>
    <property type="evidence" value="ECO:0007669"/>
    <property type="project" value="TreeGrafter"/>
</dbReference>
<dbReference type="GO" id="GO:0008782">
    <property type="term" value="F:adenosylhomocysteine nucleosidase activity"/>
    <property type="evidence" value="ECO:0007669"/>
    <property type="project" value="UniProtKB-EC"/>
</dbReference>
<dbReference type="EC" id="3.2.2.9" evidence="2"/>
<proteinExistence type="predicted"/>
<keyword evidence="3" id="KW-0028">Amino-acid biosynthesis</keyword>
<evidence type="ECO:0000256" key="1">
    <source>
        <dbReference type="ARBA" id="ARBA00004945"/>
    </source>
</evidence>
<comment type="caution">
    <text evidence="7">The sequence shown here is derived from an EMBL/GenBank/DDBJ whole genome shotgun (WGS) entry which is preliminary data.</text>
</comment>
<comment type="pathway">
    <text evidence="1">Amino-acid biosynthesis; L-methionine biosynthesis via salvage pathway; S-methyl-5-thio-alpha-D-ribose 1-phosphate from S-methyl-5'-thioadenosine (hydrolase route): step 1/2.</text>
</comment>
<dbReference type="GO" id="GO:0019284">
    <property type="term" value="P:L-methionine salvage from S-adenosylmethionine"/>
    <property type="evidence" value="ECO:0007669"/>
    <property type="project" value="TreeGrafter"/>
</dbReference>
<dbReference type="NCBIfam" id="TIGR01704">
    <property type="entry name" value="MTA_SAH-Nsdase"/>
    <property type="match status" value="1"/>
</dbReference>
<dbReference type="InterPro" id="IPR035994">
    <property type="entry name" value="Nucleoside_phosphorylase_sf"/>
</dbReference>
<dbReference type="PANTHER" id="PTHR46832">
    <property type="entry name" value="5'-METHYLTHIOADENOSINE/S-ADENOSYLHOMOCYSTEINE NUCLEOSIDASE"/>
    <property type="match status" value="1"/>
</dbReference>
<evidence type="ECO:0000256" key="2">
    <source>
        <dbReference type="ARBA" id="ARBA00011974"/>
    </source>
</evidence>
<dbReference type="EMBL" id="JADIMR010000100">
    <property type="protein sequence ID" value="MBO8447426.1"/>
    <property type="molecule type" value="Genomic_DNA"/>
</dbReference>
<gene>
    <name evidence="7" type="ORF">IAC32_06755</name>
</gene>
<sequence>MNKTIAISVAMSAEYALMREALGNPEETEVKGLLFCKARLGNNTVVLAKSGVGKVNAAVTGTVLVYEFAPDCMISTGVAGGLDKSINIGDVVLGAYTCYHDVYVGEEVVQKSNNHTGKFPADACLLKNAGALQEWSGILKSGLICTGDQFIDNRDKLREIKNAYPEALAVDMESCSLAQVCDLFSVPFLSLRIISDTPYADKHLENYKNFFDKAPHILFNIAKSIIESII</sequence>
<dbReference type="GO" id="GO:0009164">
    <property type="term" value="P:nucleoside catabolic process"/>
    <property type="evidence" value="ECO:0007669"/>
    <property type="project" value="InterPro"/>
</dbReference>
<evidence type="ECO:0000313" key="7">
    <source>
        <dbReference type="EMBL" id="MBO8447426.1"/>
    </source>
</evidence>